<dbReference type="FunFam" id="3.90.110.10:FF:000001">
    <property type="entry name" value="Malate dehydrogenase"/>
    <property type="match status" value="1"/>
</dbReference>
<gene>
    <name evidence="14" type="ORF">CYMTET_9805</name>
</gene>
<feature type="region of interest" description="Disordered" evidence="11">
    <location>
        <begin position="214"/>
        <end position="238"/>
    </location>
</feature>
<dbReference type="InterPro" id="IPR022383">
    <property type="entry name" value="Lactate/malate_DH_C"/>
</dbReference>
<evidence type="ECO:0000256" key="9">
    <source>
        <dbReference type="ARBA" id="ARBA00023140"/>
    </source>
</evidence>
<comment type="subcellular location">
    <subcellularLocation>
        <location evidence="1">Peroxisome</location>
    </subcellularLocation>
</comment>
<comment type="similarity">
    <text evidence="2">Belongs to the LDH/MDH superfamily. MDH type 1 family.</text>
</comment>
<dbReference type="Proteomes" id="UP001190700">
    <property type="component" value="Unassembled WGS sequence"/>
</dbReference>
<dbReference type="InterPro" id="IPR010097">
    <property type="entry name" value="Malate_DH_type1"/>
</dbReference>
<dbReference type="GO" id="GO:0006097">
    <property type="term" value="P:glyoxylate cycle"/>
    <property type="evidence" value="ECO:0007669"/>
    <property type="project" value="UniProtKB-KW"/>
</dbReference>
<dbReference type="EC" id="1.1.1.37" evidence="4"/>
<evidence type="ECO:0000256" key="4">
    <source>
        <dbReference type="ARBA" id="ARBA00012995"/>
    </source>
</evidence>
<name>A0AAE0GQX7_9CHLO</name>
<comment type="caution">
    <text evidence="14">The sequence shown here is derived from an EMBL/GenBank/DDBJ whole genome shotgun (WGS) entry which is preliminary data.</text>
</comment>
<dbReference type="GO" id="GO:0030060">
    <property type="term" value="F:L-malate dehydrogenase (NAD+) activity"/>
    <property type="evidence" value="ECO:0007669"/>
    <property type="project" value="UniProtKB-EC"/>
</dbReference>
<dbReference type="EMBL" id="LGRX02003293">
    <property type="protein sequence ID" value="KAK3282461.1"/>
    <property type="molecule type" value="Genomic_DNA"/>
</dbReference>
<evidence type="ECO:0000256" key="2">
    <source>
        <dbReference type="ARBA" id="ARBA00008824"/>
    </source>
</evidence>
<dbReference type="InterPro" id="IPR001236">
    <property type="entry name" value="Lactate/malate_DH_N"/>
</dbReference>
<reference evidence="14 15" key="1">
    <citation type="journal article" date="2015" name="Genome Biol. Evol.">
        <title>Comparative Genomics of a Bacterivorous Green Alga Reveals Evolutionary Causalities and Consequences of Phago-Mixotrophic Mode of Nutrition.</title>
        <authorList>
            <person name="Burns J.A."/>
            <person name="Paasch A."/>
            <person name="Narechania A."/>
            <person name="Kim E."/>
        </authorList>
    </citation>
    <scope>NUCLEOTIDE SEQUENCE [LARGE SCALE GENOMIC DNA]</scope>
    <source>
        <strain evidence="14 15">PLY_AMNH</strain>
    </source>
</reference>
<feature type="compositionally biased region" description="Polar residues" evidence="11">
    <location>
        <begin position="223"/>
        <end position="237"/>
    </location>
</feature>
<evidence type="ECO:0000259" key="13">
    <source>
        <dbReference type="Pfam" id="PF02866"/>
    </source>
</evidence>
<dbReference type="Pfam" id="PF02866">
    <property type="entry name" value="Ldh_1_C"/>
    <property type="match status" value="1"/>
</dbReference>
<dbReference type="PANTHER" id="PTHR11540">
    <property type="entry name" value="MALATE AND LACTATE DEHYDROGENASE"/>
    <property type="match status" value="1"/>
</dbReference>
<dbReference type="GO" id="GO:0006108">
    <property type="term" value="P:malate metabolic process"/>
    <property type="evidence" value="ECO:0007669"/>
    <property type="project" value="InterPro"/>
</dbReference>
<dbReference type="Pfam" id="PF00056">
    <property type="entry name" value="Ldh_1_N"/>
    <property type="match status" value="1"/>
</dbReference>
<dbReference type="PROSITE" id="PS00068">
    <property type="entry name" value="MDH"/>
    <property type="match status" value="1"/>
</dbReference>
<evidence type="ECO:0000256" key="7">
    <source>
        <dbReference type="ARBA" id="ARBA00023002"/>
    </source>
</evidence>
<feature type="domain" description="Lactate/malate dehydrogenase N-terminal" evidence="12">
    <location>
        <begin position="316"/>
        <end position="458"/>
    </location>
</feature>
<evidence type="ECO:0000256" key="6">
    <source>
        <dbReference type="ARBA" id="ARBA00022532"/>
    </source>
</evidence>
<dbReference type="PANTHER" id="PTHR11540:SF71">
    <property type="entry name" value="MALATE DEHYDROGENASE 1, PEROXISOMAL"/>
    <property type="match status" value="1"/>
</dbReference>
<keyword evidence="8" id="KW-0520">NAD</keyword>
<dbReference type="SUPFAM" id="SSF56327">
    <property type="entry name" value="LDH C-terminal domain-like"/>
    <property type="match status" value="1"/>
</dbReference>
<dbReference type="SUPFAM" id="SSF51735">
    <property type="entry name" value="NAD(P)-binding Rossmann-fold domains"/>
    <property type="match status" value="1"/>
</dbReference>
<dbReference type="CDD" id="cd01337">
    <property type="entry name" value="MDH_glyoxysomal_mitochondrial"/>
    <property type="match status" value="1"/>
</dbReference>
<dbReference type="FunFam" id="3.40.50.720:FF:000013">
    <property type="entry name" value="Malate dehydrogenase"/>
    <property type="match status" value="1"/>
</dbReference>
<dbReference type="Gene3D" id="3.40.50.720">
    <property type="entry name" value="NAD(P)-binding Rossmann-like Domain"/>
    <property type="match status" value="1"/>
</dbReference>
<sequence>MDEFSDVELAERIAKVKASDVYASYKLKLDQLIPVLSEVDKNVQDHLKALVEEQRNRSVANDGKAVLQAVSQKPQKRSLQRPASWTSGGFVHTKAGGARHEDLSCKRQFENLDKADSVFFEVNRALKAVIEEPSFAGRVSEEELANFKQAASALEEGMAWAEEQAQLVHIAFTDGWPVAVEFEGDSIVVTEDQEKRLKKSRKVVAERNVKATQSYGGRGASGHSYSNNVGQSENVQGQRVEREQSVSGYYINSYKAILKEKESTFFLQYERLFDKIMSDTTATRRVAQIAGHFDARDEVTSGRILNNVTSSPTGFKVALLGAAGGIGQPLALLLKKSPLIDVLNLYDIVNTPGVACDLSHIDTPCKVQGFAGAGQLGAALEGCHLVIIPAGVPRKPGMTRDDLFNTNAGIVRTLAEGVAKYCPRAVVNVISNPVNSTVPIVAEVMKARGVYDPAKLMGVTTLDVLRARTFVAEAIGVPPGSVDLPVIGGHAGITILPLLSQATPSFSFTDDEVAKLTKRIQNGGTEVVDAKAGAGSATLSMAQAALRFGESCLRGLKGDTNVLECAYVQSTVTSVPYFASKILLGRSGVEATYPLGPLSASEREGLNKLLPELKANIEKGIAFAHK</sequence>
<evidence type="ECO:0000256" key="5">
    <source>
        <dbReference type="ARBA" id="ARBA00022435"/>
    </source>
</evidence>
<evidence type="ECO:0000259" key="12">
    <source>
        <dbReference type="Pfam" id="PF00056"/>
    </source>
</evidence>
<evidence type="ECO:0000256" key="8">
    <source>
        <dbReference type="ARBA" id="ARBA00023027"/>
    </source>
</evidence>
<comment type="subunit">
    <text evidence="3">Homodimer.</text>
</comment>
<evidence type="ECO:0000256" key="3">
    <source>
        <dbReference type="ARBA" id="ARBA00011738"/>
    </source>
</evidence>
<dbReference type="GO" id="GO:0005777">
    <property type="term" value="C:peroxisome"/>
    <property type="evidence" value="ECO:0007669"/>
    <property type="project" value="UniProtKB-SubCell"/>
</dbReference>
<keyword evidence="5" id="KW-0329">Glyoxylate bypass</keyword>
<dbReference type="NCBIfam" id="TIGR01772">
    <property type="entry name" value="MDH_euk_gproteo"/>
    <property type="match status" value="1"/>
</dbReference>
<evidence type="ECO:0000313" key="15">
    <source>
        <dbReference type="Proteomes" id="UP001190700"/>
    </source>
</evidence>
<dbReference type="GO" id="GO:0009507">
    <property type="term" value="C:chloroplast"/>
    <property type="evidence" value="ECO:0007669"/>
    <property type="project" value="TreeGrafter"/>
</dbReference>
<evidence type="ECO:0000256" key="11">
    <source>
        <dbReference type="SAM" id="MobiDB-lite"/>
    </source>
</evidence>
<dbReference type="InterPro" id="IPR036291">
    <property type="entry name" value="NAD(P)-bd_dom_sf"/>
</dbReference>
<comment type="catalytic activity">
    <reaction evidence="10">
        <text>(S)-malate + NAD(+) = oxaloacetate + NADH + H(+)</text>
        <dbReference type="Rhea" id="RHEA:21432"/>
        <dbReference type="ChEBI" id="CHEBI:15378"/>
        <dbReference type="ChEBI" id="CHEBI:15589"/>
        <dbReference type="ChEBI" id="CHEBI:16452"/>
        <dbReference type="ChEBI" id="CHEBI:57540"/>
        <dbReference type="ChEBI" id="CHEBI:57945"/>
        <dbReference type="EC" id="1.1.1.37"/>
    </reaction>
</comment>
<dbReference type="AlphaFoldDB" id="A0AAE0GQX7"/>
<organism evidence="14 15">
    <name type="scientific">Cymbomonas tetramitiformis</name>
    <dbReference type="NCBI Taxonomy" id="36881"/>
    <lineage>
        <taxon>Eukaryota</taxon>
        <taxon>Viridiplantae</taxon>
        <taxon>Chlorophyta</taxon>
        <taxon>Pyramimonadophyceae</taxon>
        <taxon>Pyramimonadales</taxon>
        <taxon>Pyramimonadaceae</taxon>
        <taxon>Cymbomonas</taxon>
    </lineage>
</organism>
<proteinExistence type="inferred from homology"/>
<dbReference type="GO" id="GO:0006099">
    <property type="term" value="P:tricarboxylic acid cycle"/>
    <property type="evidence" value="ECO:0007669"/>
    <property type="project" value="UniProtKB-KW"/>
</dbReference>
<evidence type="ECO:0000256" key="1">
    <source>
        <dbReference type="ARBA" id="ARBA00004275"/>
    </source>
</evidence>
<feature type="domain" description="Lactate/malate dehydrogenase C-terminal" evidence="13">
    <location>
        <begin position="460"/>
        <end position="623"/>
    </location>
</feature>
<evidence type="ECO:0000313" key="14">
    <source>
        <dbReference type="EMBL" id="KAK3282461.1"/>
    </source>
</evidence>
<keyword evidence="6" id="KW-0816">Tricarboxylic acid cycle</keyword>
<keyword evidence="7" id="KW-0560">Oxidoreductase</keyword>
<dbReference type="InterPro" id="IPR001252">
    <property type="entry name" value="Malate_DH_AS"/>
</dbReference>
<keyword evidence="15" id="KW-1185">Reference proteome</keyword>
<dbReference type="Gene3D" id="3.90.110.10">
    <property type="entry name" value="Lactate dehydrogenase/glycoside hydrolase, family 4, C-terminal"/>
    <property type="match status" value="1"/>
</dbReference>
<accession>A0AAE0GQX7</accession>
<evidence type="ECO:0000256" key="10">
    <source>
        <dbReference type="ARBA" id="ARBA00048313"/>
    </source>
</evidence>
<protein>
    <recommendedName>
        <fullName evidence="4">malate dehydrogenase</fullName>
        <ecNumber evidence="4">1.1.1.37</ecNumber>
    </recommendedName>
</protein>
<dbReference type="InterPro" id="IPR015955">
    <property type="entry name" value="Lactate_DH/Glyco_Ohase_4_C"/>
</dbReference>
<keyword evidence="9" id="KW-0576">Peroxisome</keyword>